<dbReference type="RefSeq" id="WP_200339076.1">
    <property type="nucleotide sequence ID" value="NZ_NRRL01000003.1"/>
</dbReference>
<protein>
    <recommendedName>
        <fullName evidence="1">ATP-grasp domain-containing protein</fullName>
    </recommendedName>
</protein>
<feature type="domain" description="ATP-grasp" evidence="1">
    <location>
        <begin position="235"/>
        <end position="360"/>
    </location>
</feature>
<reference evidence="2 3" key="1">
    <citation type="journal article" date="2020" name="Microorganisms">
        <title>Osmotic Adaptation and Compatible Solute Biosynthesis of Phototrophic Bacteria as Revealed from Genome Analyses.</title>
        <authorList>
            <person name="Imhoff J.F."/>
            <person name="Rahn T."/>
            <person name="Kunzel S."/>
            <person name="Keller A."/>
            <person name="Neulinger S.C."/>
        </authorList>
    </citation>
    <scope>NUCLEOTIDE SEQUENCE [LARGE SCALE GENOMIC DNA]</scope>
    <source>
        <strain evidence="2 3">DSM 9895</strain>
    </source>
</reference>
<organism evidence="2 3">
    <name type="scientific">Rhodovibrio sodomensis</name>
    <dbReference type="NCBI Taxonomy" id="1088"/>
    <lineage>
        <taxon>Bacteria</taxon>
        <taxon>Pseudomonadati</taxon>
        <taxon>Pseudomonadota</taxon>
        <taxon>Alphaproteobacteria</taxon>
        <taxon>Rhodospirillales</taxon>
        <taxon>Rhodovibrionaceae</taxon>
        <taxon>Rhodovibrio</taxon>
    </lineage>
</organism>
<dbReference type="EMBL" id="NRRL01000003">
    <property type="protein sequence ID" value="MBK1667015.1"/>
    <property type="molecule type" value="Genomic_DNA"/>
</dbReference>
<dbReference type="Proteomes" id="UP001296873">
    <property type="component" value="Unassembled WGS sequence"/>
</dbReference>
<evidence type="ECO:0000313" key="2">
    <source>
        <dbReference type="EMBL" id="MBK1667015.1"/>
    </source>
</evidence>
<evidence type="ECO:0000313" key="3">
    <source>
        <dbReference type="Proteomes" id="UP001296873"/>
    </source>
</evidence>
<dbReference type="SUPFAM" id="SSF56059">
    <property type="entry name" value="Glutathione synthetase ATP-binding domain-like"/>
    <property type="match status" value="1"/>
</dbReference>
<dbReference type="Pfam" id="PF14243">
    <property type="entry name" value="R2K_3"/>
    <property type="match status" value="1"/>
</dbReference>
<gene>
    <name evidence="2" type="ORF">CKO28_03020</name>
</gene>
<dbReference type="InterPro" id="IPR025643">
    <property type="entry name" value="R2K_3"/>
</dbReference>
<evidence type="ECO:0000259" key="1">
    <source>
        <dbReference type="Pfam" id="PF14243"/>
    </source>
</evidence>
<proteinExistence type="predicted"/>
<name>A0ABS1D9J3_9PROT</name>
<keyword evidence="3" id="KW-1185">Reference proteome</keyword>
<accession>A0ABS1D9J3</accession>
<sequence>MHVLFTPRFPLDVVAKPRSDIPEYAYCAYQAAKGRYMQHVPLAAYHNQADIEDWHENIAWLLAAHDAGLDVHILDRITPLPERAQDIKPLISLSRPFDPNRPFALFGPQPLRARLTTSAIDGQSWPSPAGAAAANRYASNPAFQRHAGRQVQLCDVEGTGLNGKVVHSGQPSEITHALENWAAAGPVDALIKNVFQPKYGPLYPVELPAGAHPVACKQAVYDALSYDLLDLEGRTQALLLQGRIEMRDEYRIFVIGGRVVTGAGCIERHTPWDRIPGETFDPQMENLRGSGGIRVDRARAKLYRQFAERIVPELMAEDPELRDFSLDLAVNADGAPLIIELNPVATSGLYACRIEKLVGAIRDQHAYNRIAAA</sequence>
<comment type="caution">
    <text evidence="2">The sequence shown here is derived from an EMBL/GenBank/DDBJ whole genome shotgun (WGS) entry which is preliminary data.</text>
</comment>